<dbReference type="EMBL" id="JAAGAB010000002">
    <property type="protein sequence ID" value="NDV01385.1"/>
    <property type="molecule type" value="Genomic_DNA"/>
</dbReference>
<dbReference type="AlphaFoldDB" id="A0A6B2JTW3"/>
<organism evidence="2 3">
    <name type="scientific">Pseudoroseicyclus tamaricis</name>
    <dbReference type="NCBI Taxonomy" id="2705421"/>
    <lineage>
        <taxon>Bacteria</taxon>
        <taxon>Pseudomonadati</taxon>
        <taxon>Pseudomonadota</taxon>
        <taxon>Alphaproteobacteria</taxon>
        <taxon>Rhodobacterales</taxon>
        <taxon>Paracoccaceae</taxon>
        <taxon>Pseudoroseicyclus</taxon>
    </lineage>
</organism>
<protein>
    <recommendedName>
        <fullName evidence="4">DUF4157 domain-containing protein</fullName>
    </recommendedName>
</protein>
<comment type="caution">
    <text evidence="2">The sequence shown here is derived from an EMBL/GenBank/DDBJ whole genome shotgun (WGS) entry which is preliminary data.</text>
</comment>
<feature type="signal peptide" evidence="1">
    <location>
        <begin position="1"/>
        <end position="25"/>
    </location>
</feature>
<gene>
    <name evidence="2" type="ORF">GZA08_10455</name>
</gene>
<name>A0A6B2JTW3_9RHOB</name>
<dbReference type="Proteomes" id="UP000474757">
    <property type="component" value="Unassembled WGS sequence"/>
</dbReference>
<keyword evidence="1" id="KW-0732">Signal</keyword>
<feature type="chain" id="PRO_5025418333" description="DUF4157 domain-containing protein" evidence="1">
    <location>
        <begin position="26"/>
        <end position="230"/>
    </location>
</feature>
<evidence type="ECO:0000313" key="3">
    <source>
        <dbReference type="Proteomes" id="UP000474757"/>
    </source>
</evidence>
<dbReference type="PROSITE" id="PS51257">
    <property type="entry name" value="PROKAR_LIPOPROTEIN"/>
    <property type="match status" value="1"/>
</dbReference>
<evidence type="ECO:0000313" key="2">
    <source>
        <dbReference type="EMBL" id="NDV01385.1"/>
    </source>
</evidence>
<reference evidence="2 3" key="1">
    <citation type="submission" date="2020-02" db="EMBL/GenBank/DDBJ databases">
        <title>Pseudoroseicyclus tamarix, sp. nov., isolated from offshore sediment of a Tamarix chinensis forest.</title>
        <authorList>
            <person name="Gai Y."/>
        </authorList>
    </citation>
    <scope>NUCLEOTIDE SEQUENCE [LARGE SCALE GENOMIC DNA]</scope>
    <source>
        <strain evidence="2 3">CLL3-39</strain>
    </source>
</reference>
<proteinExistence type="predicted"/>
<evidence type="ECO:0000256" key="1">
    <source>
        <dbReference type="SAM" id="SignalP"/>
    </source>
</evidence>
<accession>A0A6B2JTW3</accession>
<keyword evidence="3" id="KW-1185">Reference proteome</keyword>
<evidence type="ECO:0008006" key="4">
    <source>
        <dbReference type="Google" id="ProtNLM"/>
    </source>
</evidence>
<sequence>MLRPMRALALTALLLLSACGRPLTTDETSFARAFLGPDFSPATVRLRGDLAEERPHSIPVRPRTTCQERIYPQPATATVEVVTGALTAFQTVYFRPGRYLEDYLEGLGGEAISLPAAMLFAHEMVHVWQWQNRATTGYHPLKAAVEHVQSVDPYLFDPNTEVDFLDYGWEQQGRVYEEYLCCRVLAPEAARTSRLHETLGKYFDLPPLDVALAQNVWIPAGGDDLSGICD</sequence>